<comment type="caution">
    <text evidence="2">The sequence shown here is derived from an EMBL/GenBank/DDBJ whole genome shotgun (WGS) entry which is preliminary data.</text>
</comment>
<organism evidence="2 3">
    <name type="scientific">Amycolatopsis taiwanensis</name>
    <dbReference type="NCBI Taxonomy" id="342230"/>
    <lineage>
        <taxon>Bacteria</taxon>
        <taxon>Bacillati</taxon>
        <taxon>Actinomycetota</taxon>
        <taxon>Actinomycetes</taxon>
        <taxon>Pseudonocardiales</taxon>
        <taxon>Pseudonocardiaceae</taxon>
        <taxon>Amycolatopsis</taxon>
    </lineage>
</organism>
<evidence type="ECO:0000313" key="3">
    <source>
        <dbReference type="Proteomes" id="UP001165136"/>
    </source>
</evidence>
<evidence type="ECO:0000256" key="1">
    <source>
        <dbReference type="SAM" id="MobiDB-lite"/>
    </source>
</evidence>
<evidence type="ECO:0000313" key="2">
    <source>
        <dbReference type="EMBL" id="GLY71493.1"/>
    </source>
</evidence>
<reference evidence="2" key="1">
    <citation type="submission" date="2023-03" db="EMBL/GenBank/DDBJ databases">
        <title>Amycolatopsis taiwanensis NBRC 103393.</title>
        <authorList>
            <person name="Ichikawa N."/>
            <person name="Sato H."/>
            <person name="Tonouchi N."/>
        </authorList>
    </citation>
    <scope>NUCLEOTIDE SEQUENCE</scope>
    <source>
        <strain evidence="2">NBRC 103393</strain>
    </source>
</reference>
<dbReference type="InterPro" id="IPR053158">
    <property type="entry name" value="CapK_Type1_Caps_Biosynth"/>
</dbReference>
<dbReference type="AlphaFoldDB" id="A0A9W6R925"/>
<dbReference type="Proteomes" id="UP001165136">
    <property type="component" value="Unassembled WGS sequence"/>
</dbReference>
<keyword evidence="3" id="KW-1185">Reference proteome</keyword>
<dbReference type="PANTHER" id="PTHR36932:SF1">
    <property type="entry name" value="CAPSULAR POLYSACCHARIDE BIOSYNTHESIS PROTEIN"/>
    <property type="match status" value="1"/>
</dbReference>
<dbReference type="PANTHER" id="PTHR36932">
    <property type="entry name" value="CAPSULAR POLYSACCHARIDE BIOSYNTHESIS PROTEIN"/>
    <property type="match status" value="1"/>
</dbReference>
<sequence length="237" mass="25137">MVDGRALTVNVAFGARMRRTWLGASGLAKVLAHGGRLAMVVATGGHFLVSAGSQRVFSGALGGKMVRVFSVHAPLEELVAGLNEFRPAIVIGYGSVLSMLAGEQEAGRLRISPVLVEPAGETLTPEVHHRMATVFGTKVRSVYGATECPFLTDGCAQDWYHVNSDWAVLEPVDADYRPVPPGELSHTVLISNLANGFRFPGSACSNSSRPRRRPCGSGSPAPRTPTPIRCGARYAKG</sequence>
<dbReference type="EMBL" id="BSTI01000037">
    <property type="protein sequence ID" value="GLY71493.1"/>
    <property type="molecule type" value="Genomic_DNA"/>
</dbReference>
<dbReference type="SUPFAM" id="SSF56801">
    <property type="entry name" value="Acetyl-CoA synthetase-like"/>
    <property type="match status" value="1"/>
</dbReference>
<name>A0A9W6R925_9PSEU</name>
<proteinExistence type="predicted"/>
<dbReference type="InterPro" id="IPR042099">
    <property type="entry name" value="ANL_N_sf"/>
</dbReference>
<protein>
    <submittedName>
        <fullName evidence="2">Uncharacterized protein</fullName>
    </submittedName>
</protein>
<feature type="region of interest" description="Disordered" evidence="1">
    <location>
        <begin position="203"/>
        <end position="237"/>
    </location>
</feature>
<dbReference type="Gene3D" id="3.40.50.12780">
    <property type="entry name" value="N-terminal domain of ligase-like"/>
    <property type="match status" value="1"/>
</dbReference>
<accession>A0A9W6R925</accession>
<gene>
    <name evidence="2" type="ORF">Atai01_81120</name>
</gene>